<dbReference type="InterPro" id="IPR037231">
    <property type="entry name" value="NAP-like_sf"/>
</dbReference>
<protein>
    <recommendedName>
        <fullName evidence="7">Nucleosome assembly protein 14</fullName>
    </recommendedName>
</protein>
<keyword evidence="2" id="KW-0143">Chaperone</keyword>
<keyword evidence="6" id="KW-1185">Reference proteome</keyword>
<dbReference type="EMBL" id="JAGKQM010000005">
    <property type="protein sequence ID" value="KAH0927305.1"/>
    <property type="molecule type" value="Genomic_DNA"/>
</dbReference>
<dbReference type="Gene3D" id="1.20.5.1500">
    <property type="match status" value="1"/>
</dbReference>
<evidence type="ECO:0000256" key="3">
    <source>
        <dbReference type="RuleBase" id="RU003876"/>
    </source>
</evidence>
<organism evidence="5 6">
    <name type="scientific">Brassica napus</name>
    <name type="common">Rape</name>
    <dbReference type="NCBI Taxonomy" id="3708"/>
    <lineage>
        <taxon>Eukaryota</taxon>
        <taxon>Viridiplantae</taxon>
        <taxon>Streptophyta</taxon>
        <taxon>Embryophyta</taxon>
        <taxon>Tracheophyta</taxon>
        <taxon>Spermatophyta</taxon>
        <taxon>Magnoliopsida</taxon>
        <taxon>eudicotyledons</taxon>
        <taxon>Gunneridae</taxon>
        <taxon>Pentapetalae</taxon>
        <taxon>rosids</taxon>
        <taxon>malvids</taxon>
        <taxon>Brassicales</taxon>
        <taxon>Brassicaceae</taxon>
        <taxon>Brassiceae</taxon>
        <taxon>Brassica</taxon>
    </lineage>
</organism>
<feature type="region of interest" description="Disordered" evidence="4">
    <location>
        <begin position="46"/>
        <end position="144"/>
    </location>
</feature>
<reference evidence="5 6" key="1">
    <citation type="submission" date="2021-05" db="EMBL/GenBank/DDBJ databases">
        <title>Genome Assembly of Synthetic Allotetraploid Brassica napus Reveals Homoeologous Exchanges between Subgenomes.</title>
        <authorList>
            <person name="Davis J.T."/>
        </authorList>
    </citation>
    <scope>NUCLEOTIDE SEQUENCE [LARGE SCALE GENOMIC DNA]</scope>
    <source>
        <strain evidence="6">cv. Da-Ae</strain>
        <tissue evidence="5">Seedling</tissue>
    </source>
</reference>
<evidence type="ECO:0008006" key="7">
    <source>
        <dbReference type="Google" id="ProtNLM"/>
    </source>
</evidence>
<proteinExistence type="inferred from homology"/>
<sequence>MVKNESQCVALYCGVAEFGFLVIGKEFDQYPKSRVRDVKQWEWFLEDSTKGNSDDEDDDGGKKGRKGLRKKRRRGKKGNEEDDDWSAESEEDKELIVKSKRVVSPTYSTRSKKTKKDVNASSSSSRAPSTQHGSVDMEEDEDDETLGGFIVSDEEAELEEEDEPNTDDEEELNLTIKRIFDTKKLSPKVSKRVLFLKDIQVKHDELEEKFLEEKAALEAKYDNLYKPLFDKRYEIVNGVAEAETEKGVPNFWLIAMKTNEMLANEITERDEGALKYLKDIRCCRVENNSRNFKLEFLFDPNPYFKNSVLFKTYHVTDDDDDGPVLDKVIGTDIEWCPGKCLTHKVVVKKRPKKGTKKVNNIPMTKTENCESFFNFFKPPEIDEVDECYTTMVEELQNLTDQDYDIAVTIRDKLIPHAVSWFTGEALVDEDEYNDDDENDD</sequence>
<dbReference type="SUPFAM" id="SSF143113">
    <property type="entry name" value="NAP-like"/>
    <property type="match status" value="1"/>
</dbReference>
<feature type="compositionally biased region" description="Basic residues" evidence="4">
    <location>
        <begin position="63"/>
        <end position="76"/>
    </location>
</feature>
<evidence type="ECO:0000256" key="4">
    <source>
        <dbReference type="SAM" id="MobiDB-lite"/>
    </source>
</evidence>
<evidence type="ECO:0000256" key="2">
    <source>
        <dbReference type="ARBA" id="ARBA00023186"/>
    </source>
</evidence>
<dbReference type="PANTHER" id="PTHR11875">
    <property type="entry name" value="TESTIS-SPECIFIC Y-ENCODED PROTEIN"/>
    <property type="match status" value="1"/>
</dbReference>
<accession>A0ABQ8DD32</accession>
<dbReference type="Gene3D" id="3.30.1120.90">
    <property type="entry name" value="Nucleosome assembly protein"/>
    <property type="match status" value="1"/>
</dbReference>
<name>A0ABQ8DD32_BRANA</name>
<dbReference type="Pfam" id="PF00956">
    <property type="entry name" value="NAP"/>
    <property type="match status" value="1"/>
</dbReference>
<dbReference type="Proteomes" id="UP000824890">
    <property type="component" value="Unassembled WGS sequence"/>
</dbReference>
<evidence type="ECO:0000313" key="6">
    <source>
        <dbReference type="Proteomes" id="UP000824890"/>
    </source>
</evidence>
<dbReference type="InterPro" id="IPR002164">
    <property type="entry name" value="NAP_family"/>
</dbReference>
<evidence type="ECO:0000313" key="5">
    <source>
        <dbReference type="EMBL" id="KAH0927305.1"/>
    </source>
</evidence>
<feature type="compositionally biased region" description="Acidic residues" evidence="4">
    <location>
        <begin position="80"/>
        <end position="93"/>
    </location>
</feature>
<comment type="similarity">
    <text evidence="1 3">Belongs to the nucleosome assembly protein (NAP) family.</text>
</comment>
<evidence type="ECO:0000256" key="1">
    <source>
        <dbReference type="ARBA" id="ARBA00009947"/>
    </source>
</evidence>
<gene>
    <name evidence="5" type="ORF">HID58_019561</name>
</gene>
<comment type="caution">
    <text evidence="5">The sequence shown here is derived from an EMBL/GenBank/DDBJ whole genome shotgun (WGS) entry which is preliminary data.</text>
</comment>